<accession>A0A8J6PA42</accession>
<evidence type="ECO:0000256" key="2">
    <source>
        <dbReference type="ARBA" id="ARBA00023004"/>
    </source>
</evidence>
<gene>
    <name evidence="4" type="ORF">H8D24_01925</name>
</gene>
<dbReference type="InterPro" id="IPR038492">
    <property type="entry name" value="GBBH-like_N_sf"/>
</dbReference>
<dbReference type="Proteomes" id="UP000654401">
    <property type="component" value="Unassembled WGS sequence"/>
</dbReference>
<evidence type="ECO:0000313" key="4">
    <source>
        <dbReference type="EMBL" id="MBC8519156.1"/>
    </source>
</evidence>
<organism evidence="4 5">
    <name type="scientific">Candidatus Thiopontia autotrophica</name>
    <dbReference type="NCBI Taxonomy" id="2841688"/>
    <lineage>
        <taxon>Bacteria</taxon>
        <taxon>Pseudomonadati</taxon>
        <taxon>Pseudomonadota</taxon>
        <taxon>Gammaproteobacteria</taxon>
        <taxon>Candidatus Thiopontia</taxon>
    </lineage>
</organism>
<dbReference type="AlphaFoldDB" id="A0A8J6PA42"/>
<dbReference type="Pfam" id="PF06155">
    <property type="entry name" value="GBBH-like_N"/>
    <property type="match status" value="1"/>
</dbReference>
<comment type="caution">
    <text evidence="4">The sequence shown here is derived from an EMBL/GenBank/DDBJ whole genome shotgun (WGS) entry which is preliminary data.</text>
</comment>
<dbReference type="InterPro" id="IPR010376">
    <property type="entry name" value="GBBH-like_N"/>
</dbReference>
<dbReference type="Gene3D" id="3.30.2020.30">
    <property type="match status" value="1"/>
</dbReference>
<keyword evidence="1" id="KW-0479">Metal-binding</keyword>
<name>A0A8J6PA42_9GAMM</name>
<dbReference type="GO" id="GO:0046872">
    <property type="term" value="F:metal ion binding"/>
    <property type="evidence" value="ECO:0007669"/>
    <property type="project" value="UniProtKB-KW"/>
</dbReference>
<feature type="domain" description="Gamma-butyrobetaine hydroxylase-like N-terminal" evidence="3">
    <location>
        <begin position="12"/>
        <end position="96"/>
    </location>
</feature>
<dbReference type="PANTHER" id="PTHR35303">
    <property type="entry name" value="OS02G0197800 PROTEIN"/>
    <property type="match status" value="1"/>
</dbReference>
<evidence type="ECO:0000259" key="3">
    <source>
        <dbReference type="Pfam" id="PF06155"/>
    </source>
</evidence>
<keyword evidence="2" id="KW-0408">Iron</keyword>
<evidence type="ECO:0000256" key="1">
    <source>
        <dbReference type="ARBA" id="ARBA00022723"/>
    </source>
</evidence>
<proteinExistence type="predicted"/>
<dbReference type="EMBL" id="JACNFK010000017">
    <property type="protein sequence ID" value="MBC8519156.1"/>
    <property type="molecule type" value="Genomic_DNA"/>
</dbReference>
<sequence>MSEQTHQIPTEIRYDRESRVLTLSYDDGKSWDYTAEYLRVYSPSAEVRGHAPGEEILQVGKVDVAIDKIDPVGHYAVSLKFDDGHDTGIYSWDWLYQLGEKMDEYWQDYLDRLEAEGIERKTTAERMAT</sequence>
<evidence type="ECO:0000313" key="5">
    <source>
        <dbReference type="Proteomes" id="UP000654401"/>
    </source>
</evidence>
<reference evidence="4 5" key="1">
    <citation type="submission" date="2020-08" db="EMBL/GenBank/DDBJ databases">
        <title>Bridging the membrane lipid divide: bacteria of the FCB group superphylum have the potential to synthesize archaeal ether lipids.</title>
        <authorList>
            <person name="Villanueva L."/>
            <person name="Von Meijenfeldt F.A.B."/>
            <person name="Westbye A.B."/>
            <person name="Yadav S."/>
            <person name="Hopmans E.C."/>
            <person name="Dutilh B.E."/>
            <person name="Sinninghe Damste J.S."/>
        </authorList>
    </citation>
    <scope>NUCLEOTIDE SEQUENCE [LARGE SCALE GENOMIC DNA]</scope>
    <source>
        <strain evidence="4">NIOZ-UU100</strain>
    </source>
</reference>
<protein>
    <submittedName>
        <fullName evidence="4">DUF971 domain-containing protein</fullName>
    </submittedName>
</protein>
<dbReference type="PANTHER" id="PTHR35303:SF5">
    <property type="entry name" value="OS02G0197800 PROTEIN"/>
    <property type="match status" value="1"/>
</dbReference>